<reference evidence="1 2" key="1">
    <citation type="submission" date="2018-06" db="EMBL/GenBank/DDBJ databases">
        <title>Genomic Encyclopedia of Archaeal and Bacterial Type Strains, Phase II (KMG-II): from individual species to whole genera.</title>
        <authorList>
            <person name="Goeker M."/>
        </authorList>
    </citation>
    <scope>NUCLEOTIDE SEQUENCE [LARGE SCALE GENOMIC DNA]</scope>
    <source>
        <strain evidence="1 2">DSM 23241</strain>
    </source>
</reference>
<dbReference type="PIRSF" id="PIRSF010372">
    <property type="entry name" value="PaiB"/>
    <property type="match status" value="1"/>
</dbReference>
<dbReference type="Gene3D" id="2.30.110.10">
    <property type="entry name" value="Electron Transport, Fmn-binding Protein, Chain A"/>
    <property type="match status" value="1"/>
</dbReference>
<organism evidence="1 2">
    <name type="scientific">Hydrotalea sandarakina</name>
    <dbReference type="NCBI Taxonomy" id="1004304"/>
    <lineage>
        <taxon>Bacteria</taxon>
        <taxon>Pseudomonadati</taxon>
        <taxon>Bacteroidota</taxon>
        <taxon>Chitinophagia</taxon>
        <taxon>Chitinophagales</taxon>
        <taxon>Chitinophagaceae</taxon>
        <taxon>Hydrotalea</taxon>
    </lineage>
</organism>
<keyword evidence="2" id="KW-1185">Reference proteome</keyword>
<evidence type="ECO:0000313" key="2">
    <source>
        <dbReference type="Proteomes" id="UP000249720"/>
    </source>
</evidence>
<dbReference type="InterPro" id="IPR012349">
    <property type="entry name" value="Split_barrel_FMN-bd"/>
</dbReference>
<dbReference type="OrthoDB" id="9794948at2"/>
<dbReference type="EMBL" id="QKZV01000003">
    <property type="protein sequence ID" value="PZX63613.1"/>
    <property type="molecule type" value="Genomic_DNA"/>
</dbReference>
<dbReference type="RefSeq" id="WP_111294373.1">
    <property type="nucleotide sequence ID" value="NZ_QKZV01000003.1"/>
</dbReference>
<name>A0A2W7RSE2_9BACT</name>
<accession>A0A2W7RSE2</accession>
<dbReference type="Proteomes" id="UP000249720">
    <property type="component" value="Unassembled WGS sequence"/>
</dbReference>
<dbReference type="PANTHER" id="PTHR35802:SF1">
    <property type="entry name" value="PROTEASE SYNTHASE AND SPORULATION PROTEIN PAI 2"/>
    <property type="match status" value="1"/>
</dbReference>
<dbReference type="SUPFAM" id="SSF50475">
    <property type="entry name" value="FMN-binding split barrel"/>
    <property type="match status" value="1"/>
</dbReference>
<proteinExistence type="predicted"/>
<comment type="caution">
    <text evidence="1">The sequence shown here is derived from an EMBL/GenBank/DDBJ whole genome shotgun (WGS) entry which is preliminary data.</text>
</comment>
<dbReference type="InterPro" id="IPR007396">
    <property type="entry name" value="TR_PAI2-type"/>
</dbReference>
<dbReference type="Pfam" id="PF04299">
    <property type="entry name" value="FMN_bind_2"/>
    <property type="match status" value="1"/>
</dbReference>
<evidence type="ECO:0000313" key="1">
    <source>
        <dbReference type="EMBL" id="PZX63613.1"/>
    </source>
</evidence>
<dbReference type="AlphaFoldDB" id="A0A2W7RSE2"/>
<sequence>MYNVPYFKALEQKDVLAFMQTHPFVTICGVTDEGWPVATQVPVLVNHNEEDIVITGHLMRKQMHTQAFEKNNKVLIIFQGEHSYVSASWYTQPLQASTWNYMAVHATGYMRMLDEAALYNVLLQQTRFFEGKADSINDVVKIPDDYLKANMKAIVAFEVKIAAYEHVFKLSQNKDDATFHSVVQHLQNGTPQQQQLAKEMMDQNRNRLYENK</sequence>
<protein>
    <submittedName>
        <fullName evidence="1">PaiB family negative transcriptional regulator</fullName>
    </submittedName>
</protein>
<dbReference type="PANTHER" id="PTHR35802">
    <property type="entry name" value="PROTEASE SYNTHASE AND SPORULATION PROTEIN PAI 2"/>
    <property type="match status" value="1"/>
</dbReference>
<gene>
    <name evidence="1" type="ORF">LX80_01264</name>
</gene>